<dbReference type="Gene3D" id="3.30.160.60">
    <property type="entry name" value="Classic Zinc Finger"/>
    <property type="match status" value="5"/>
</dbReference>
<evidence type="ECO:0000256" key="1">
    <source>
        <dbReference type="ARBA" id="ARBA00004123"/>
    </source>
</evidence>
<evidence type="ECO:0000256" key="4">
    <source>
        <dbReference type="ARBA" id="ARBA00022723"/>
    </source>
</evidence>
<feature type="domain" description="C2H2-type" evidence="16">
    <location>
        <begin position="429"/>
        <end position="456"/>
    </location>
</feature>
<keyword evidence="18" id="KW-1185">Reference proteome</keyword>
<evidence type="ECO:0000256" key="15">
    <source>
        <dbReference type="PROSITE-ProRule" id="PRU00042"/>
    </source>
</evidence>
<dbReference type="Pfam" id="PF00096">
    <property type="entry name" value="zf-C2H2"/>
    <property type="match status" value="5"/>
</dbReference>
<feature type="domain" description="C2H2-type" evidence="16">
    <location>
        <begin position="457"/>
        <end position="483"/>
    </location>
</feature>
<feature type="domain" description="C2H2-type" evidence="16">
    <location>
        <begin position="345"/>
        <end position="372"/>
    </location>
</feature>
<dbReference type="InterPro" id="IPR050331">
    <property type="entry name" value="Zinc_finger"/>
</dbReference>
<evidence type="ECO:0000256" key="8">
    <source>
        <dbReference type="ARBA" id="ARBA00023015"/>
    </source>
</evidence>
<dbReference type="GO" id="GO:0008270">
    <property type="term" value="F:zinc ion binding"/>
    <property type="evidence" value="ECO:0007669"/>
    <property type="project" value="UniProtKB-KW"/>
</dbReference>
<dbReference type="GO" id="GO:0007601">
    <property type="term" value="P:visual perception"/>
    <property type="evidence" value="ECO:0007669"/>
    <property type="project" value="UniProtKB-KW"/>
</dbReference>
<sequence>MDTCYIPNNPNFGPDLWRPPSPENSPLRTISISPVQDGNTLVPLNIVSQSQDPLLHSCNNTNVSEVSKDIITNLTISTLDLEPLPGFFTFSSDQVNYRDCNSSYQLQADQLHSSQRPPEKDQVSDVLASLKNIIHSGPMSPSLCGGQNQYSSPQNCGNVTYSLNPQSQYSQHYPQYQPKLPHLLTSPPICASQYSDHYPNGITASALPGTTLHGAIPPIFPSMNVNVSMNMTMGVPAMGYGFEGTAFQPQVQWNAIPQSFTTQNAYNHPLLSPIQVTYGSAQTTYNASTNYGFCADLKNTTEQSFEWKEQKPTVSFKTKVCSESLKCSPKSPSLDEDLSGCDKPNLCRVCGKTYARPSTLKTHLRTHSGEKPFKCIDCNKSFSQAANLTAHVRTHSGEKPFKCGVCDRRFSQSSSVTTHMRTHSGDRPYRCRMCRKAFSDSSTLTKHMRIHSGEKPYQCKLCMLRFSQSGNLNRHMRVHSGAI</sequence>
<evidence type="ECO:0000313" key="18">
    <source>
        <dbReference type="Proteomes" id="UP001187531"/>
    </source>
</evidence>
<keyword evidence="6 15" id="KW-0863">Zinc-finger</keyword>
<dbReference type="FunFam" id="3.30.160.60:FF:001159">
    <property type="entry name" value="Protein glass"/>
    <property type="match status" value="1"/>
</dbReference>
<protein>
    <recommendedName>
        <fullName evidence="14">Protein glass</fullName>
    </recommendedName>
</protein>
<keyword evidence="10" id="KW-0804">Transcription</keyword>
<feature type="domain" description="C2H2-type" evidence="16">
    <location>
        <begin position="401"/>
        <end position="428"/>
    </location>
</feature>
<evidence type="ECO:0000256" key="14">
    <source>
        <dbReference type="ARBA" id="ARBA00067600"/>
    </source>
</evidence>
<evidence type="ECO:0000259" key="16">
    <source>
        <dbReference type="PROSITE" id="PS50157"/>
    </source>
</evidence>
<dbReference type="PROSITE" id="PS50157">
    <property type="entry name" value="ZINC_FINGER_C2H2_2"/>
    <property type="match status" value="5"/>
</dbReference>
<dbReference type="FunFam" id="3.30.160.60:FF:000310">
    <property type="entry name" value="GLIS family zinc finger 2"/>
    <property type="match status" value="1"/>
</dbReference>
<keyword evidence="8" id="KW-0805">Transcription regulation</keyword>
<dbReference type="Proteomes" id="UP001187531">
    <property type="component" value="Unassembled WGS sequence"/>
</dbReference>
<comment type="subcellular location">
    <subcellularLocation>
        <location evidence="1">Nucleus</location>
    </subcellularLocation>
</comment>
<keyword evidence="7" id="KW-0862">Zinc</keyword>
<dbReference type="InterPro" id="IPR036236">
    <property type="entry name" value="Znf_C2H2_sf"/>
</dbReference>
<keyword evidence="9" id="KW-0238">DNA-binding</keyword>
<organism evidence="17 18">
    <name type="scientific">Artemia franciscana</name>
    <name type="common">Brine shrimp</name>
    <name type="synonym">Artemia sanfranciscana</name>
    <dbReference type="NCBI Taxonomy" id="6661"/>
    <lineage>
        <taxon>Eukaryota</taxon>
        <taxon>Metazoa</taxon>
        <taxon>Ecdysozoa</taxon>
        <taxon>Arthropoda</taxon>
        <taxon>Crustacea</taxon>
        <taxon>Branchiopoda</taxon>
        <taxon>Anostraca</taxon>
        <taxon>Artemiidae</taxon>
        <taxon>Artemia</taxon>
    </lineage>
</organism>
<dbReference type="GO" id="GO:0005634">
    <property type="term" value="C:nucleus"/>
    <property type="evidence" value="ECO:0007669"/>
    <property type="project" value="UniProtKB-SubCell"/>
</dbReference>
<evidence type="ECO:0000256" key="13">
    <source>
        <dbReference type="ARBA" id="ARBA00058744"/>
    </source>
</evidence>
<evidence type="ECO:0000256" key="10">
    <source>
        <dbReference type="ARBA" id="ARBA00023163"/>
    </source>
</evidence>
<feature type="domain" description="C2H2-type" evidence="16">
    <location>
        <begin position="373"/>
        <end position="400"/>
    </location>
</feature>
<dbReference type="AlphaFoldDB" id="A0AA88HWF5"/>
<accession>A0AA88HWF5</accession>
<evidence type="ECO:0000256" key="7">
    <source>
        <dbReference type="ARBA" id="ARBA00022833"/>
    </source>
</evidence>
<dbReference type="GO" id="GO:0003677">
    <property type="term" value="F:DNA binding"/>
    <property type="evidence" value="ECO:0007669"/>
    <property type="project" value="UniProtKB-KW"/>
</dbReference>
<keyword evidence="5" id="KW-0677">Repeat</keyword>
<reference evidence="17" key="1">
    <citation type="submission" date="2023-07" db="EMBL/GenBank/DDBJ databases">
        <title>Chromosome-level genome assembly of Artemia franciscana.</title>
        <authorList>
            <person name="Jo E."/>
        </authorList>
    </citation>
    <scope>NUCLEOTIDE SEQUENCE</scope>
    <source>
        <tissue evidence="17">Whole body</tissue>
    </source>
</reference>
<dbReference type="FunFam" id="3.30.160.60:FF:000875">
    <property type="entry name" value="zinc finger protein 236 isoform X7"/>
    <property type="match status" value="1"/>
</dbReference>
<comment type="similarity">
    <text evidence="2">Belongs to the krueppel C2H2-type zinc-finger protein family.</text>
</comment>
<dbReference type="FunFam" id="3.30.160.60:FF:000325">
    <property type="entry name" value="ZFP90 zinc finger protein"/>
    <property type="match status" value="1"/>
</dbReference>
<keyword evidence="4" id="KW-0479">Metal-binding</keyword>
<evidence type="ECO:0000256" key="11">
    <source>
        <dbReference type="ARBA" id="ARBA00023242"/>
    </source>
</evidence>
<proteinExistence type="inferred from homology"/>
<keyword evidence="12" id="KW-0844">Vision</keyword>
<dbReference type="PANTHER" id="PTHR16515:SF49">
    <property type="entry name" value="GASTRULA ZINC FINGER PROTEIN XLCGF49.1-LIKE-RELATED"/>
    <property type="match status" value="1"/>
</dbReference>
<dbReference type="PANTHER" id="PTHR16515">
    <property type="entry name" value="PR DOMAIN ZINC FINGER PROTEIN"/>
    <property type="match status" value="1"/>
</dbReference>
<comment type="function">
    <text evidence="13">Transcription factor required for gene expression specific to photoreceptor cells.</text>
</comment>
<evidence type="ECO:0000256" key="5">
    <source>
        <dbReference type="ARBA" id="ARBA00022737"/>
    </source>
</evidence>
<dbReference type="InterPro" id="IPR013087">
    <property type="entry name" value="Znf_C2H2_type"/>
</dbReference>
<evidence type="ECO:0000256" key="9">
    <source>
        <dbReference type="ARBA" id="ARBA00023125"/>
    </source>
</evidence>
<dbReference type="EMBL" id="JAVRJZ010000015">
    <property type="protein sequence ID" value="KAK2712172.1"/>
    <property type="molecule type" value="Genomic_DNA"/>
</dbReference>
<comment type="caution">
    <text evidence="17">The sequence shown here is derived from an EMBL/GenBank/DDBJ whole genome shotgun (WGS) entry which is preliminary data.</text>
</comment>
<keyword evidence="3" id="KW-0716">Sensory transduction</keyword>
<dbReference type="PROSITE" id="PS00028">
    <property type="entry name" value="ZINC_FINGER_C2H2_1"/>
    <property type="match status" value="5"/>
</dbReference>
<evidence type="ECO:0000256" key="2">
    <source>
        <dbReference type="ARBA" id="ARBA00006991"/>
    </source>
</evidence>
<evidence type="ECO:0000256" key="12">
    <source>
        <dbReference type="ARBA" id="ARBA00023305"/>
    </source>
</evidence>
<keyword evidence="11" id="KW-0539">Nucleus</keyword>
<dbReference type="FunFam" id="3.30.160.60:FF:000193">
    <property type="entry name" value="Zinc finger protein 300"/>
    <property type="match status" value="1"/>
</dbReference>
<dbReference type="GO" id="GO:0010468">
    <property type="term" value="P:regulation of gene expression"/>
    <property type="evidence" value="ECO:0007669"/>
    <property type="project" value="TreeGrafter"/>
</dbReference>
<dbReference type="SUPFAM" id="SSF57667">
    <property type="entry name" value="beta-beta-alpha zinc fingers"/>
    <property type="match status" value="3"/>
</dbReference>
<evidence type="ECO:0000256" key="3">
    <source>
        <dbReference type="ARBA" id="ARBA00022606"/>
    </source>
</evidence>
<gene>
    <name evidence="17" type="ORF">QYM36_011013</name>
</gene>
<evidence type="ECO:0000313" key="17">
    <source>
        <dbReference type="EMBL" id="KAK2712172.1"/>
    </source>
</evidence>
<dbReference type="SMART" id="SM00355">
    <property type="entry name" value="ZnF_C2H2"/>
    <property type="match status" value="5"/>
</dbReference>
<evidence type="ECO:0000256" key="6">
    <source>
        <dbReference type="ARBA" id="ARBA00022771"/>
    </source>
</evidence>
<name>A0AA88HWF5_ARTSF</name>